<dbReference type="Proteomes" id="UP000185895">
    <property type="component" value="Unassembled WGS sequence"/>
</dbReference>
<dbReference type="GO" id="GO:0000976">
    <property type="term" value="F:transcription cis-regulatory region binding"/>
    <property type="evidence" value="ECO:0007669"/>
    <property type="project" value="TreeGrafter"/>
</dbReference>
<evidence type="ECO:0000256" key="1">
    <source>
        <dbReference type="ARBA" id="ARBA00023015"/>
    </source>
</evidence>
<dbReference type="InterPro" id="IPR050109">
    <property type="entry name" value="HTH-type_TetR-like_transc_reg"/>
</dbReference>
<organism evidence="6 7">
    <name type="scientific">Acinetobacter qingfengensis</name>
    <dbReference type="NCBI Taxonomy" id="1262585"/>
    <lineage>
        <taxon>Bacteria</taxon>
        <taxon>Pseudomonadati</taxon>
        <taxon>Pseudomonadota</taxon>
        <taxon>Gammaproteobacteria</taxon>
        <taxon>Moraxellales</taxon>
        <taxon>Moraxellaceae</taxon>
        <taxon>Acinetobacter</taxon>
    </lineage>
</organism>
<dbReference type="InterPro" id="IPR009057">
    <property type="entry name" value="Homeodomain-like_sf"/>
</dbReference>
<dbReference type="EMBL" id="MKKK01000019">
    <property type="protein sequence ID" value="OEY96439.1"/>
    <property type="molecule type" value="Genomic_DNA"/>
</dbReference>
<keyword evidence="3" id="KW-0804">Transcription</keyword>
<reference evidence="6 7" key="1">
    <citation type="submission" date="2016-09" db="EMBL/GenBank/DDBJ databases">
        <authorList>
            <person name="Capua I."/>
            <person name="De Benedictis P."/>
            <person name="Joannis T."/>
            <person name="Lombin L.H."/>
            <person name="Cattoli G."/>
        </authorList>
    </citation>
    <scope>NUCLEOTIDE SEQUENCE [LARGE SCALE GENOMIC DNA]</scope>
    <source>
        <strain evidence="6 7">ANC 4671</strain>
    </source>
</reference>
<evidence type="ECO:0000256" key="4">
    <source>
        <dbReference type="PROSITE-ProRule" id="PRU00335"/>
    </source>
</evidence>
<dbReference type="SUPFAM" id="SSF48498">
    <property type="entry name" value="Tetracyclin repressor-like, C-terminal domain"/>
    <property type="match status" value="1"/>
</dbReference>
<evidence type="ECO:0000259" key="5">
    <source>
        <dbReference type="PROSITE" id="PS50977"/>
    </source>
</evidence>
<gene>
    <name evidence="6" type="ORF">BJI46_12120</name>
</gene>
<feature type="DNA-binding region" description="H-T-H motif" evidence="4">
    <location>
        <begin position="33"/>
        <end position="52"/>
    </location>
</feature>
<dbReference type="InterPro" id="IPR036271">
    <property type="entry name" value="Tet_transcr_reg_TetR-rel_C_sf"/>
</dbReference>
<dbReference type="SUPFAM" id="SSF46689">
    <property type="entry name" value="Homeodomain-like"/>
    <property type="match status" value="1"/>
</dbReference>
<protein>
    <submittedName>
        <fullName evidence="6">TetR family transcriptional regulator</fullName>
    </submittedName>
</protein>
<dbReference type="PANTHER" id="PTHR30055:SF234">
    <property type="entry name" value="HTH-TYPE TRANSCRIPTIONAL REGULATOR BETI"/>
    <property type="match status" value="1"/>
</dbReference>
<comment type="caution">
    <text evidence="6">The sequence shown here is derived from an EMBL/GenBank/DDBJ whole genome shotgun (WGS) entry which is preliminary data.</text>
</comment>
<evidence type="ECO:0000313" key="6">
    <source>
        <dbReference type="EMBL" id="OEY96439.1"/>
    </source>
</evidence>
<dbReference type="STRING" id="1262585.BJI46_12120"/>
<proteinExistence type="predicted"/>
<dbReference type="AlphaFoldDB" id="A0A1E7RAL2"/>
<dbReference type="GO" id="GO:0003700">
    <property type="term" value="F:DNA-binding transcription factor activity"/>
    <property type="evidence" value="ECO:0007669"/>
    <property type="project" value="TreeGrafter"/>
</dbReference>
<dbReference type="PANTHER" id="PTHR30055">
    <property type="entry name" value="HTH-TYPE TRANSCRIPTIONAL REGULATOR RUTR"/>
    <property type="match status" value="1"/>
</dbReference>
<dbReference type="PRINTS" id="PR00455">
    <property type="entry name" value="HTHTETR"/>
</dbReference>
<evidence type="ECO:0000256" key="3">
    <source>
        <dbReference type="ARBA" id="ARBA00023163"/>
    </source>
</evidence>
<name>A0A1E7RAL2_9GAMM</name>
<dbReference type="PROSITE" id="PS50977">
    <property type="entry name" value="HTH_TETR_2"/>
    <property type="match status" value="1"/>
</dbReference>
<evidence type="ECO:0000313" key="7">
    <source>
        <dbReference type="Proteomes" id="UP000185895"/>
    </source>
</evidence>
<dbReference type="RefSeq" id="WP_070069720.1">
    <property type="nucleotide sequence ID" value="NZ_MKKK01000019.1"/>
</dbReference>
<keyword evidence="1" id="KW-0805">Transcription regulation</keyword>
<keyword evidence="7" id="KW-1185">Reference proteome</keyword>
<dbReference type="InterPro" id="IPR015292">
    <property type="entry name" value="Tscrpt_reg_YbiH_C"/>
</dbReference>
<dbReference type="InterPro" id="IPR001647">
    <property type="entry name" value="HTH_TetR"/>
</dbReference>
<dbReference type="Pfam" id="PF00440">
    <property type="entry name" value="TetR_N"/>
    <property type="match status" value="1"/>
</dbReference>
<keyword evidence="2 4" id="KW-0238">DNA-binding</keyword>
<dbReference type="Pfam" id="PF09209">
    <property type="entry name" value="CecR_C"/>
    <property type="match status" value="1"/>
</dbReference>
<evidence type="ECO:0000256" key="2">
    <source>
        <dbReference type="ARBA" id="ARBA00023125"/>
    </source>
</evidence>
<dbReference type="OrthoDB" id="9151800at2"/>
<sequence length="210" mass="23434">MSRARRSDGDLTKAKILEAAGSLIAQHGFAQTSNKMIAQAAQVDLAAINYHFDGRDGLYRAVLVEAHAHYLEENFLLELLASSHHPTQKLELFFEMLVAKLAEKNVWYNKVFIREFFSPTSYLKDFMANDGARKFQAMRSIISQASGIDENHPALLPCILSVLAPCLMLIISSNNVPTPIHSISQMNEKQLVKHFMTFSLAGLEAVKKSV</sequence>
<feature type="domain" description="HTH tetR-type" evidence="5">
    <location>
        <begin position="10"/>
        <end position="70"/>
    </location>
</feature>
<accession>A0A1E7RAL2</accession>
<dbReference type="Gene3D" id="1.10.357.10">
    <property type="entry name" value="Tetracycline Repressor, domain 2"/>
    <property type="match status" value="1"/>
</dbReference>